<evidence type="ECO:0008006" key="3">
    <source>
        <dbReference type="Google" id="ProtNLM"/>
    </source>
</evidence>
<dbReference type="AlphaFoldDB" id="A0A538U9S2"/>
<proteinExistence type="predicted"/>
<evidence type="ECO:0000313" key="1">
    <source>
        <dbReference type="EMBL" id="TMQ72653.1"/>
    </source>
</evidence>
<dbReference type="Proteomes" id="UP000319836">
    <property type="component" value="Unassembled WGS sequence"/>
</dbReference>
<comment type="caution">
    <text evidence="1">The sequence shown here is derived from an EMBL/GenBank/DDBJ whole genome shotgun (WGS) entry which is preliminary data.</text>
</comment>
<reference evidence="1 2" key="1">
    <citation type="journal article" date="2019" name="Nat. Microbiol.">
        <title>Mediterranean grassland soil C-N compound turnover is dependent on rainfall and depth, and is mediated by genomically divergent microorganisms.</title>
        <authorList>
            <person name="Diamond S."/>
            <person name="Andeer P.F."/>
            <person name="Li Z."/>
            <person name="Crits-Christoph A."/>
            <person name="Burstein D."/>
            <person name="Anantharaman K."/>
            <person name="Lane K.R."/>
            <person name="Thomas B.C."/>
            <person name="Pan C."/>
            <person name="Northen T.R."/>
            <person name="Banfield J.F."/>
        </authorList>
    </citation>
    <scope>NUCLEOTIDE SEQUENCE [LARGE SCALE GENOMIC DNA]</scope>
    <source>
        <strain evidence="1">WS_10</strain>
    </source>
</reference>
<protein>
    <recommendedName>
        <fullName evidence="3">SpoIID/LytB domain-containing protein</fullName>
    </recommendedName>
</protein>
<name>A0A538U9S2_UNCEI</name>
<sequence length="100" mass="10900">MWWLVVETTRGEIRIPAYSLRQVLRRPGNPAAILRSNLFKVDVRRDPASRRALAVVASGAGSGHGVGLCQTGALGMARAGRRGEQILQHYFPGASVSRIY</sequence>
<evidence type="ECO:0000313" key="2">
    <source>
        <dbReference type="Proteomes" id="UP000319836"/>
    </source>
</evidence>
<accession>A0A538U9S2</accession>
<gene>
    <name evidence="1" type="ORF">E6K80_02250</name>
</gene>
<organism evidence="1 2">
    <name type="scientific">Eiseniibacteriota bacterium</name>
    <dbReference type="NCBI Taxonomy" id="2212470"/>
    <lineage>
        <taxon>Bacteria</taxon>
        <taxon>Candidatus Eiseniibacteriota</taxon>
    </lineage>
</organism>
<dbReference type="EMBL" id="VBPA01000048">
    <property type="protein sequence ID" value="TMQ72653.1"/>
    <property type="molecule type" value="Genomic_DNA"/>
</dbReference>